<evidence type="ECO:0000256" key="2">
    <source>
        <dbReference type="ARBA" id="ARBA00007602"/>
    </source>
</evidence>
<dbReference type="EMBL" id="JRYB01000001">
    <property type="protein sequence ID" value="OIJ43613.1"/>
    <property type="molecule type" value="Genomic_DNA"/>
</dbReference>
<keyword evidence="6" id="KW-1133">Transmembrane helix</keyword>
<accession>A0A1S2NFI4</accession>
<keyword evidence="8" id="KW-0472">Membrane</keyword>
<dbReference type="GO" id="GO:0016020">
    <property type="term" value="C:membrane"/>
    <property type="evidence" value="ECO:0007669"/>
    <property type="project" value="UniProtKB-SubCell"/>
</dbReference>
<keyword evidence="3" id="KW-0813">Transport</keyword>
<evidence type="ECO:0000256" key="6">
    <source>
        <dbReference type="ARBA" id="ARBA00022989"/>
    </source>
</evidence>
<dbReference type="PANTHER" id="PTHR43469">
    <property type="entry name" value="DISULFIDE FORMATION PROTEIN-RELATED"/>
    <property type="match status" value="1"/>
</dbReference>
<evidence type="ECO:0000256" key="9">
    <source>
        <dbReference type="ARBA" id="ARBA00023157"/>
    </source>
</evidence>
<dbReference type="PIRSF" id="PIRSF036659">
    <property type="entry name" value="BdbC"/>
    <property type="match status" value="1"/>
</dbReference>
<dbReference type="RefSeq" id="WP_071362216.1">
    <property type="nucleotide sequence ID" value="NZ_JRYB01000001.1"/>
</dbReference>
<evidence type="ECO:0000256" key="4">
    <source>
        <dbReference type="ARBA" id="ARBA00022692"/>
    </source>
</evidence>
<keyword evidence="7" id="KW-0560">Oxidoreductase</keyword>
<sequence length="143" mass="15060">MTERATDRRWVLLFGAWLVALLSSGAVLFVGEVMGQAPCNLCWFQRAFMFPLAIVLGLASLRGDAGVWRYALALSIPGVLVALLHSLVYLGLVAESITPCGGGVSCAGADMTILGGLPLPLLALAAFSTITLFLVLIRSRTPA</sequence>
<gene>
    <name evidence="12" type="ORF">LO55_3236</name>
</gene>
<dbReference type="AlphaFoldDB" id="A0A1S2NFI4"/>
<dbReference type="InterPro" id="IPR012187">
    <property type="entry name" value="Disulphide_bond_form_BdbC"/>
</dbReference>
<comment type="caution">
    <text evidence="12">The sequence shown here is derived from an EMBL/GenBank/DDBJ whole genome shotgun (WGS) entry which is preliminary data.</text>
</comment>
<dbReference type="Pfam" id="PF02600">
    <property type="entry name" value="DsbB"/>
    <property type="match status" value="1"/>
</dbReference>
<evidence type="ECO:0000313" key="13">
    <source>
        <dbReference type="Proteomes" id="UP000180246"/>
    </source>
</evidence>
<evidence type="ECO:0000256" key="7">
    <source>
        <dbReference type="ARBA" id="ARBA00023002"/>
    </source>
</evidence>
<dbReference type="InterPro" id="IPR023380">
    <property type="entry name" value="DsbB-like_sf"/>
</dbReference>
<protein>
    <submittedName>
        <fullName evidence="12">Disulfide bond formation DsbB family protein</fullName>
    </submittedName>
</protein>
<keyword evidence="4" id="KW-0812">Transmembrane</keyword>
<dbReference type="Gene3D" id="1.20.1550.10">
    <property type="entry name" value="DsbB-like"/>
    <property type="match status" value="1"/>
</dbReference>
<evidence type="ECO:0000256" key="10">
    <source>
        <dbReference type="ARBA" id="ARBA00023186"/>
    </source>
</evidence>
<evidence type="ECO:0000313" key="12">
    <source>
        <dbReference type="EMBL" id="OIJ43613.1"/>
    </source>
</evidence>
<evidence type="ECO:0000256" key="3">
    <source>
        <dbReference type="ARBA" id="ARBA00022448"/>
    </source>
</evidence>
<dbReference type="Proteomes" id="UP000180246">
    <property type="component" value="Unassembled WGS sequence"/>
</dbReference>
<comment type="similarity">
    <text evidence="2">Belongs to the DsbB family. BdbC subfamily.</text>
</comment>
<dbReference type="SUPFAM" id="SSF158442">
    <property type="entry name" value="DsbB-like"/>
    <property type="match status" value="1"/>
</dbReference>
<proteinExistence type="inferred from homology"/>
<keyword evidence="10" id="KW-0143">Chaperone</keyword>
<reference evidence="12 13" key="1">
    <citation type="submission" date="2014-10" db="EMBL/GenBank/DDBJ databases">
        <authorList>
            <person name="Seo M.-J."/>
            <person name="Seok Y.J."/>
            <person name="Cha I.-T."/>
        </authorList>
    </citation>
    <scope>NUCLEOTIDE SEQUENCE [LARGE SCALE GENOMIC DNA]</scope>
    <source>
        <strain evidence="12 13">NEU</strain>
    </source>
</reference>
<comment type="subcellular location">
    <subcellularLocation>
        <location evidence="1">Membrane</location>
        <topology evidence="1">Multi-pass membrane protein</topology>
    </subcellularLocation>
</comment>
<dbReference type="GO" id="GO:0015035">
    <property type="term" value="F:protein-disulfide reductase activity"/>
    <property type="evidence" value="ECO:0007669"/>
    <property type="project" value="InterPro"/>
</dbReference>
<evidence type="ECO:0000256" key="11">
    <source>
        <dbReference type="ARBA" id="ARBA00023284"/>
    </source>
</evidence>
<organism evidence="12 13">
    <name type="scientific">Massilia timonae</name>
    <dbReference type="NCBI Taxonomy" id="47229"/>
    <lineage>
        <taxon>Bacteria</taxon>
        <taxon>Pseudomonadati</taxon>
        <taxon>Pseudomonadota</taxon>
        <taxon>Betaproteobacteria</taxon>
        <taxon>Burkholderiales</taxon>
        <taxon>Oxalobacteraceae</taxon>
        <taxon>Telluria group</taxon>
        <taxon>Massilia</taxon>
    </lineage>
</organism>
<dbReference type="InterPro" id="IPR003752">
    <property type="entry name" value="DiS_bond_form_DsbB/BdbC"/>
</dbReference>
<keyword evidence="5" id="KW-0249">Electron transport</keyword>
<dbReference type="PANTHER" id="PTHR43469:SF1">
    <property type="entry name" value="SPBETA PROPHAGE-DERIVED DISULFIDE BOND FORMATION PROTEIN B"/>
    <property type="match status" value="1"/>
</dbReference>
<evidence type="ECO:0000256" key="1">
    <source>
        <dbReference type="ARBA" id="ARBA00004141"/>
    </source>
</evidence>
<evidence type="ECO:0000256" key="5">
    <source>
        <dbReference type="ARBA" id="ARBA00022982"/>
    </source>
</evidence>
<evidence type="ECO:0000256" key="8">
    <source>
        <dbReference type="ARBA" id="ARBA00023136"/>
    </source>
</evidence>
<dbReference type="GO" id="GO:0006457">
    <property type="term" value="P:protein folding"/>
    <property type="evidence" value="ECO:0007669"/>
    <property type="project" value="InterPro"/>
</dbReference>
<keyword evidence="11" id="KW-0676">Redox-active center</keyword>
<name>A0A1S2NFI4_9BURK</name>
<keyword evidence="9" id="KW-1015">Disulfide bond</keyword>